<dbReference type="EMBL" id="ACHR03000070">
    <property type="protein sequence ID" value="KAE8637201.1"/>
    <property type="molecule type" value="Genomic_DNA"/>
</dbReference>
<name>A0ACB6HBC3_CUCSA</name>
<sequence length="52" mass="5754">MRKSIQKIVNLSINSLVGFNSPKTIKIKGEIRGREVVMLIDGGATHNFIAEE</sequence>
<reference evidence="1 2" key="1">
    <citation type="journal article" date="2009" name="Nat. Genet.">
        <title>The genome of the cucumber, Cucumis sativus L.</title>
        <authorList>
            <person name="Huang S."/>
            <person name="Li R."/>
            <person name="Zhang Z."/>
            <person name="Li L."/>
            <person name="Gu X."/>
            <person name="Fan W."/>
            <person name="Lucas W.J."/>
            <person name="Wang X."/>
            <person name="Xie B."/>
            <person name="Ni P."/>
            <person name="Ren Y."/>
            <person name="Zhu H."/>
            <person name="Li J."/>
            <person name="Lin K."/>
            <person name="Jin W."/>
            <person name="Fei Z."/>
            <person name="Li G."/>
            <person name="Staub J."/>
            <person name="Kilian A."/>
            <person name="van der Vossen E.A."/>
            <person name="Wu Y."/>
            <person name="Guo J."/>
            <person name="He J."/>
            <person name="Jia Z."/>
            <person name="Ren Y."/>
            <person name="Tian G."/>
            <person name="Lu Y."/>
            <person name="Ruan J."/>
            <person name="Qian W."/>
            <person name="Wang M."/>
            <person name="Huang Q."/>
            <person name="Li B."/>
            <person name="Xuan Z."/>
            <person name="Cao J."/>
            <person name="Asan"/>
            <person name="Wu Z."/>
            <person name="Zhang J."/>
            <person name="Cai Q."/>
            <person name="Bai Y."/>
            <person name="Zhao B."/>
            <person name="Han Y."/>
            <person name="Li Y."/>
            <person name="Li X."/>
            <person name="Wang S."/>
            <person name="Shi Q."/>
            <person name="Liu S."/>
            <person name="Cho W.K."/>
            <person name="Kim J.Y."/>
            <person name="Xu Y."/>
            <person name="Heller-Uszynska K."/>
            <person name="Miao H."/>
            <person name="Cheng Z."/>
            <person name="Zhang S."/>
            <person name="Wu J."/>
            <person name="Yang Y."/>
            <person name="Kang H."/>
            <person name="Li M."/>
            <person name="Liang H."/>
            <person name="Ren X."/>
            <person name="Shi Z."/>
            <person name="Wen M."/>
            <person name="Jian M."/>
            <person name="Yang H."/>
            <person name="Zhang G."/>
            <person name="Yang Z."/>
            <person name="Chen R."/>
            <person name="Liu S."/>
            <person name="Li J."/>
            <person name="Ma L."/>
            <person name="Liu H."/>
            <person name="Zhou Y."/>
            <person name="Zhao J."/>
            <person name="Fang X."/>
            <person name="Li G."/>
            <person name="Fang L."/>
            <person name="Li Y."/>
            <person name="Liu D."/>
            <person name="Zheng H."/>
            <person name="Zhang Y."/>
            <person name="Qin N."/>
            <person name="Li Z."/>
            <person name="Yang G."/>
            <person name="Yang S."/>
            <person name="Bolund L."/>
            <person name="Kristiansen K."/>
            <person name="Zheng H."/>
            <person name="Li S."/>
            <person name="Zhang X."/>
            <person name="Yang H."/>
            <person name="Wang J."/>
            <person name="Sun R."/>
            <person name="Zhang B."/>
            <person name="Jiang S."/>
            <person name="Wang J."/>
            <person name="Du Y."/>
            <person name="Li S."/>
        </authorList>
    </citation>
    <scope>NUCLEOTIDE SEQUENCE [LARGE SCALE GENOMIC DNA]</scope>
    <source>
        <strain evidence="2">cv. 9930</strain>
        <tissue evidence="1">Leaf</tissue>
    </source>
</reference>
<feature type="non-terminal residue" evidence="1">
    <location>
        <position position="52"/>
    </location>
</feature>
<reference evidence="1 2" key="2">
    <citation type="journal article" date="2009" name="PLoS ONE">
        <title>An integrated genetic and cytogenetic map of the cucumber genome.</title>
        <authorList>
            <person name="Ren Y."/>
            <person name="Zhang Z."/>
            <person name="Liu J."/>
            <person name="Staub J.E."/>
            <person name="Han Y."/>
            <person name="Cheng Z."/>
            <person name="Li X."/>
            <person name="Lu J."/>
            <person name="Miao H."/>
            <person name="Kang H."/>
            <person name="Xie B."/>
            <person name="Gu X."/>
            <person name="Wang X."/>
            <person name="Du Y."/>
            <person name="Jin W."/>
            <person name="Huang S."/>
        </authorList>
    </citation>
    <scope>NUCLEOTIDE SEQUENCE [LARGE SCALE GENOMIC DNA]</scope>
    <source>
        <strain evidence="2">cv. 9930</strain>
        <tissue evidence="1">Leaf</tissue>
    </source>
</reference>
<proteinExistence type="predicted"/>
<gene>
    <name evidence="1" type="ORF">Csa_019089</name>
</gene>
<organism evidence="1 2">
    <name type="scientific">Cucumis sativus</name>
    <name type="common">Cucumber</name>
    <dbReference type="NCBI Taxonomy" id="3659"/>
    <lineage>
        <taxon>Eukaryota</taxon>
        <taxon>Viridiplantae</taxon>
        <taxon>Streptophyta</taxon>
        <taxon>Embryophyta</taxon>
        <taxon>Tracheophyta</taxon>
        <taxon>Spermatophyta</taxon>
        <taxon>Magnoliopsida</taxon>
        <taxon>eudicotyledons</taxon>
        <taxon>Gunneridae</taxon>
        <taxon>Pentapetalae</taxon>
        <taxon>rosids</taxon>
        <taxon>fabids</taxon>
        <taxon>Cucurbitales</taxon>
        <taxon>Cucurbitaceae</taxon>
        <taxon>Benincaseae</taxon>
        <taxon>Cucumis</taxon>
    </lineage>
</organism>
<evidence type="ECO:0000313" key="1">
    <source>
        <dbReference type="EMBL" id="KAE8637201.1"/>
    </source>
</evidence>
<keyword evidence="2" id="KW-1185">Reference proteome</keyword>
<reference evidence="1 2" key="5">
    <citation type="journal article" date="2019" name="Gigascience">
        <title>A chromosome-scale genome assembly of cucumber (Cucumis sativus L.).</title>
        <authorList>
            <person name="Li Q."/>
            <person name="Li H."/>
            <person name="Huang W."/>
            <person name="Xu Y."/>
            <person name="Zhou Q."/>
            <person name="Wang S."/>
            <person name="Ruan J."/>
            <person name="Huang S."/>
            <person name="Zhang Z."/>
        </authorList>
    </citation>
    <scope>NUCLEOTIDE SEQUENCE [LARGE SCALE GENOMIC DNA]</scope>
    <source>
        <strain evidence="2">cv. 9930</strain>
        <tissue evidence="1">Leaf</tissue>
    </source>
</reference>
<evidence type="ECO:0000313" key="2">
    <source>
        <dbReference type="Proteomes" id="UP000029981"/>
    </source>
</evidence>
<comment type="caution">
    <text evidence="1">The sequence shown here is derived from an EMBL/GenBank/DDBJ whole genome shotgun (WGS) entry which is preliminary data.</text>
</comment>
<accession>A0ACB6HBC3</accession>
<protein>
    <submittedName>
        <fullName evidence="1">Uncharacterized protein</fullName>
    </submittedName>
</protein>
<reference evidence="1 2" key="4">
    <citation type="journal article" date="2011" name="BMC Genomics">
        <title>RNA-Seq improves annotation of protein-coding genes in the cucumber genome.</title>
        <authorList>
            <person name="Li Z."/>
            <person name="Zhang Z."/>
            <person name="Yan P."/>
            <person name="Huang S."/>
            <person name="Fei Z."/>
            <person name="Lin K."/>
        </authorList>
    </citation>
    <scope>NUCLEOTIDE SEQUENCE [LARGE SCALE GENOMIC DNA]</scope>
    <source>
        <strain evidence="2">cv. 9930</strain>
        <tissue evidence="1">Leaf</tissue>
    </source>
</reference>
<dbReference type="Proteomes" id="UP000029981">
    <property type="component" value="Unassembled WGS sequence"/>
</dbReference>
<reference evidence="1 2" key="3">
    <citation type="journal article" date="2010" name="BMC Genomics">
        <title>Transcriptome sequencing and comparative analysis of cucumber flowers with different sex types.</title>
        <authorList>
            <person name="Guo S."/>
            <person name="Zheng Y."/>
            <person name="Joung J.G."/>
            <person name="Liu S."/>
            <person name="Zhang Z."/>
            <person name="Crasta O.R."/>
            <person name="Sobral B.W."/>
            <person name="Xu Y."/>
            <person name="Huang S."/>
            <person name="Fei Z."/>
        </authorList>
    </citation>
    <scope>NUCLEOTIDE SEQUENCE [LARGE SCALE GENOMIC DNA]</scope>
    <source>
        <strain evidence="2">cv. 9930</strain>
        <tissue evidence="1">Leaf</tissue>
    </source>
</reference>